<comment type="caution">
    <text evidence="2">The sequence shown here is derived from an EMBL/GenBank/DDBJ whole genome shotgun (WGS) entry which is preliminary data.</text>
</comment>
<dbReference type="GO" id="GO:0006260">
    <property type="term" value="P:DNA replication"/>
    <property type="evidence" value="ECO:0007669"/>
    <property type="project" value="InterPro"/>
</dbReference>
<dbReference type="EMBL" id="DMNG01000179">
    <property type="protein sequence ID" value="HAN24991.1"/>
    <property type="molecule type" value="Genomic_DNA"/>
</dbReference>
<dbReference type="InterPro" id="IPR004805">
    <property type="entry name" value="DnaE2/DnaE/PolC"/>
</dbReference>
<feature type="non-terminal residue" evidence="2">
    <location>
        <position position="1"/>
    </location>
</feature>
<organism evidence="2 3">
    <name type="scientific">Microbacterium ginsengisoli</name>
    <dbReference type="NCBI Taxonomy" id="400772"/>
    <lineage>
        <taxon>Bacteria</taxon>
        <taxon>Bacillati</taxon>
        <taxon>Actinomycetota</taxon>
        <taxon>Actinomycetes</taxon>
        <taxon>Micrococcales</taxon>
        <taxon>Microbacteriaceae</taxon>
        <taxon>Microbacterium</taxon>
    </lineage>
</organism>
<feature type="non-terminal residue" evidence="2">
    <location>
        <position position="162"/>
    </location>
</feature>
<accession>A0A3C1KE97</accession>
<proteinExistence type="predicted"/>
<dbReference type="AlphaFoldDB" id="A0A3C1KE97"/>
<protein>
    <submittedName>
        <fullName evidence="2">DNA polymerase III subunit alpha</fullName>
    </submittedName>
</protein>
<name>A0A3C1KE97_9MICO</name>
<dbReference type="PANTHER" id="PTHR32294">
    <property type="entry name" value="DNA POLYMERASE III SUBUNIT ALPHA"/>
    <property type="match status" value="1"/>
</dbReference>
<reference evidence="2 3" key="1">
    <citation type="journal article" date="2018" name="Nat. Biotechnol.">
        <title>A standardized bacterial taxonomy based on genome phylogeny substantially revises the tree of life.</title>
        <authorList>
            <person name="Parks D.H."/>
            <person name="Chuvochina M."/>
            <person name="Waite D.W."/>
            <person name="Rinke C."/>
            <person name="Skarshewski A."/>
            <person name="Chaumeil P.A."/>
            <person name="Hugenholtz P."/>
        </authorList>
    </citation>
    <scope>NUCLEOTIDE SEQUENCE [LARGE SCALE GENOMIC DNA]</scope>
    <source>
        <strain evidence="2">UBA9152</strain>
    </source>
</reference>
<feature type="domain" description="Bacterial DNA polymerase III alpha subunit NTPase" evidence="1">
    <location>
        <begin position="1"/>
        <end position="155"/>
    </location>
</feature>
<evidence type="ECO:0000259" key="1">
    <source>
        <dbReference type="Pfam" id="PF07733"/>
    </source>
</evidence>
<gene>
    <name evidence="2" type="ORF">DCP95_10535</name>
</gene>
<dbReference type="InterPro" id="IPR041931">
    <property type="entry name" value="DNA_pol3_alpha_thumb_dom"/>
</dbReference>
<evidence type="ECO:0000313" key="2">
    <source>
        <dbReference type="EMBL" id="HAN24991.1"/>
    </source>
</evidence>
<sequence>VIQYVTEKYGSERVAQIVTYGTIKAKQALKDAGRVLGFPFSMGEKLTKAMPPAVMGKDMPLDGMFNKEHPRFKEASEFRALIDTDTEAKTVFDTAVGLENLKRQWGVHAAGVIMSSEPLIDIIPIMRREQDGQIVTQFDYPACESLGLIKMDFLGLRNLTII</sequence>
<dbReference type="Pfam" id="PF07733">
    <property type="entry name" value="DNA_pol3_alpha"/>
    <property type="match status" value="1"/>
</dbReference>
<dbReference type="GO" id="GO:0008408">
    <property type="term" value="F:3'-5' exonuclease activity"/>
    <property type="evidence" value="ECO:0007669"/>
    <property type="project" value="InterPro"/>
</dbReference>
<dbReference type="PANTHER" id="PTHR32294:SF0">
    <property type="entry name" value="DNA POLYMERASE III SUBUNIT ALPHA"/>
    <property type="match status" value="1"/>
</dbReference>
<dbReference type="Proteomes" id="UP000257479">
    <property type="component" value="Unassembled WGS sequence"/>
</dbReference>
<dbReference type="Gene3D" id="1.10.10.1600">
    <property type="entry name" value="Bacterial DNA polymerase III alpha subunit, thumb domain"/>
    <property type="match status" value="1"/>
</dbReference>
<dbReference type="InterPro" id="IPR011708">
    <property type="entry name" value="DNA_pol3_alpha_NTPase_dom"/>
</dbReference>
<evidence type="ECO:0000313" key="3">
    <source>
        <dbReference type="Proteomes" id="UP000257479"/>
    </source>
</evidence>